<dbReference type="AlphaFoldDB" id="A0A9D1GJR8"/>
<evidence type="ECO:0000256" key="1">
    <source>
        <dbReference type="SAM" id="Phobius"/>
    </source>
</evidence>
<dbReference type="Proteomes" id="UP000886860">
    <property type="component" value="Unassembled WGS sequence"/>
</dbReference>
<accession>A0A9D1GJR8</accession>
<name>A0A9D1GJR8_9FIRM</name>
<gene>
    <name evidence="2" type="ORF">IAB60_08055</name>
</gene>
<keyword evidence="1" id="KW-1133">Transmembrane helix</keyword>
<feature type="transmembrane region" description="Helical" evidence="1">
    <location>
        <begin position="49"/>
        <end position="71"/>
    </location>
</feature>
<evidence type="ECO:0000313" key="2">
    <source>
        <dbReference type="EMBL" id="HIT42031.1"/>
    </source>
</evidence>
<reference evidence="2" key="2">
    <citation type="journal article" date="2021" name="PeerJ">
        <title>Extensive microbial diversity within the chicken gut microbiome revealed by metagenomics and culture.</title>
        <authorList>
            <person name="Gilroy R."/>
            <person name="Ravi A."/>
            <person name="Getino M."/>
            <person name="Pursley I."/>
            <person name="Horton D.L."/>
            <person name="Alikhan N.F."/>
            <person name="Baker D."/>
            <person name="Gharbi K."/>
            <person name="Hall N."/>
            <person name="Watson M."/>
            <person name="Adriaenssens E.M."/>
            <person name="Foster-Nyarko E."/>
            <person name="Jarju S."/>
            <person name="Secka A."/>
            <person name="Antonio M."/>
            <person name="Oren A."/>
            <person name="Chaudhuri R.R."/>
            <person name="La Ragione R."/>
            <person name="Hildebrand F."/>
            <person name="Pallen M.J."/>
        </authorList>
    </citation>
    <scope>NUCLEOTIDE SEQUENCE</scope>
    <source>
        <strain evidence="2">CHK123-3438</strain>
    </source>
</reference>
<comment type="caution">
    <text evidence="2">The sequence shown here is derived from an EMBL/GenBank/DDBJ whole genome shotgun (WGS) entry which is preliminary data.</text>
</comment>
<organism evidence="2 3">
    <name type="scientific">Candidatus Caccovicinus merdipullorum</name>
    <dbReference type="NCBI Taxonomy" id="2840724"/>
    <lineage>
        <taxon>Bacteria</taxon>
        <taxon>Bacillati</taxon>
        <taxon>Bacillota</taxon>
        <taxon>Clostridia</taxon>
        <taxon>Eubacteriales</taxon>
        <taxon>Candidatus Caccovicinus</taxon>
    </lineage>
</organism>
<proteinExistence type="predicted"/>
<evidence type="ECO:0000313" key="3">
    <source>
        <dbReference type="Proteomes" id="UP000886860"/>
    </source>
</evidence>
<keyword evidence="1" id="KW-0812">Transmembrane</keyword>
<reference evidence="2" key="1">
    <citation type="submission" date="2020-10" db="EMBL/GenBank/DDBJ databases">
        <authorList>
            <person name="Gilroy R."/>
        </authorList>
    </citation>
    <scope>NUCLEOTIDE SEQUENCE</scope>
    <source>
        <strain evidence="2">CHK123-3438</strain>
    </source>
</reference>
<dbReference type="EMBL" id="DVKS01000139">
    <property type="protein sequence ID" value="HIT42031.1"/>
    <property type="molecule type" value="Genomic_DNA"/>
</dbReference>
<keyword evidence="1" id="KW-0472">Membrane</keyword>
<sequence length="106" mass="12521">MQKGSVVMNLNRFDVVGKEARDRVEEIMNSTRLNDFLHRKEEEDRQKNCILWILAIIGVVAAVALIAYGVYRFFTPDYLEDFEDDFEDDFDDDFFEDEEKPAEKTE</sequence>
<protein>
    <submittedName>
        <fullName evidence="2">DUF4366 domain-containing protein</fullName>
    </submittedName>
</protein>